<dbReference type="GO" id="GO:0016773">
    <property type="term" value="F:phosphotransferase activity, alcohol group as acceptor"/>
    <property type="evidence" value="ECO:0007669"/>
    <property type="project" value="InterPro"/>
</dbReference>
<organism evidence="1">
    <name type="scientific">uncultured Thermomicrobiales bacterium</name>
    <dbReference type="NCBI Taxonomy" id="1645740"/>
    <lineage>
        <taxon>Bacteria</taxon>
        <taxon>Pseudomonadati</taxon>
        <taxon>Thermomicrobiota</taxon>
        <taxon>Thermomicrobia</taxon>
        <taxon>Thermomicrobiales</taxon>
        <taxon>environmental samples</taxon>
    </lineage>
</organism>
<sequence length="271" mass="28704">MFDTYRNRWGLEPDGEPIVTHSSSLLPVRRGDERAMLKVAHSEEERRGAAVLAWWGGEGGQGAARVLAHAGDAVLMERAVGTASLVAMARSGEAGDDVASRILCAAVAPLHARGDRPVAGALVPLRRWFSELEPAAARHGGVLRQSAGAARDLLAQPRDVAVLHGDLHHGNVLDFGARGWLAIDPKGLLGERGFDFANIFCNPDLEVATAPGRLARQARVVAEVAGLERGRLLRWVLAYAGLSATWTLGNGDHPELALAVAELAAAELAKP</sequence>
<gene>
    <name evidence="1" type="ORF">AVDCRST_MAG49-2836</name>
</gene>
<dbReference type="GO" id="GO:0019748">
    <property type="term" value="P:secondary metabolic process"/>
    <property type="evidence" value="ECO:0007669"/>
    <property type="project" value="InterPro"/>
</dbReference>
<reference evidence="1" key="1">
    <citation type="submission" date="2020-02" db="EMBL/GenBank/DDBJ databases">
        <authorList>
            <person name="Meier V. D."/>
        </authorList>
    </citation>
    <scope>NUCLEOTIDE SEQUENCE</scope>
    <source>
        <strain evidence="1">AVDCRST_MAG49</strain>
    </source>
</reference>
<dbReference type="InterPro" id="IPR011009">
    <property type="entry name" value="Kinase-like_dom_sf"/>
</dbReference>
<protein>
    <submittedName>
        <fullName evidence="1">Aminoglycoside 6-phosphotransferase, putative</fullName>
    </submittedName>
</protein>
<accession>A0A6J4V4C8</accession>
<evidence type="ECO:0000313" key="1">
    <source>
        <dbReference type="EMBL" id="CAA9565049.1"/>
    </source>
</evidence>
<dbReference type="AlphaFoldDB" id="A0A6J4V4C8"/>
<proteinExistence type="predicted"/>
<dbReference type="InterPro" id="IPR006748">
    <property type="entry name" value="NH2Glyco/OHUrea_AB-resist_kin"/>
</dbReference>
<dbReference type="EMBL" id="CADCWG010000198">
    <property type="protein sequence ID" value="CAA9565049.1"/>
    <property type="molecule type" value="Genomic_DNA"/>
</dbReference>
<dbReference type="Pfam" id="PF04655">
    <property type="entry name" value="APH_6_hur"/>
    <property type="match status" value="1"/>
</dbReference>
<dbReference type="SUPFAM" id="SSF56112">
    <property type="entry name" value="Protein kinase-like (PK-like)"/>
    <property type="match status" value="1"/>
</dbReference>
<keyword evidence="1" id="KW-0808">Transferase</keyword>
<name>A0A6J4V4C8_9BACT</name>
<dbReference type="Gene3D" id="1.10.510.10">
    <property type="entry name" value="Transferase(Phosphotransferase) domain 1"/>
    <property type="match status" value="1"/>
</dbReference>